<dbReference type="InterPro" id="IPR000008">
    <property type="entry name" value="C2_dom"/>
</dbReference>
<dbReference type="PROSITE" id="PS50004">
    <property type="entry name" value="C2"/>
    <property type="match status" value="1"/>
</dbReference>
<dbReference type="Pfam" id="PF01476">
    <property type="entry name" value="LysM"/>
    <property type="match status" value="1"/>
</dbReference>
<evidence type="ECO:0000259" key="4">
    <source>
        <dbReference type="PROSITE" id="PS51782"/>
    </source>
</evidence>
<keyword evidence="6" id="KW-1185">Reference proteome</keyword>
<feature type="transmembrane region" description="Helical" evidence="2">
    <location>
        <begin position="264"/>
        <end position="282"/>
    </location>
</feature>
<evidence type="ECO:0000313" key="5">
    <source>
        <dbReference type="EMBL" id="GAQ82174.1"/>
    </source>
</evidence>
<dbReference type="InterPro" id="IPR052981">
    <property type="entry name" value="Ingression_C2_domain"/>
</dbReference>
<dbReference type="STRING" id="105231.A0A1Y1HU76"/>
<evidence type="ECO:0000256" key="1">
    <source>
        <dbReference type="SAM" id="MobiDB-lite"/>
    </source>
</evidence>
<feature type="region of interest" description="Disordered" evidence="1">
    <location>
        <begin position="228"/>
        <end position="264"/>
    </location>
</feature>
<evidence type="ECO:0000256" key="2">
    <source>
        <dbReference type="SAM" id="Phobius"/>
    </source>
</evidence>
<dbReference type="SMART" id="SM00239">
    <property type="entry name" value="C2"/>
    <property type="match status" value="1"/>
</dbReference>
<dbReference type="SUPFAM" id="SSF49562">
    <property type="entry name" value="C2 domain (Calcium/lipid-binding domain, CaLB)"/>
    <property type="match status" value="1"/>
</dbReference>
<keyword evidence="2" id="KW-0472">Membrane</keyword>
<dbReference type="Gene3D" id="3.10.350.10">
    <property type="entry name" value="LysM domain"/>
    <property type="match status" value="1"/>
</dbReference>
<dbReference type="InterPro" id="IPR036779">
    <property type="entry name" value="LysM_dom_sf"/>
</dbReference>
<dbReference type="OrthoDB" id="73919at2759"/>
<dbReference type="CDD" id="cd00030">
    <property type="entry name" value="C2"/>
    <property type="match status" value="1"/>
</dbReference>
<organism evidence="5 6">
    <name type="scientific">Klebsormidium nitens</name>
    <name type="common">Green alga</name>
    <name type="synonym">Ulothrix nitens</name>
    <dbReference type="NCBI Taxonomy" id="105231"/>
    <lineage>
        <taxon>Eukaryota</taxon>
        <taxon>Viridiplantae</taxon>
        <taxon>Streptophyta</taxon>
        <taxon>Klebsormidiophyceae</taxon>
        <taxon>Klebsormidiales</taxon>
        <taxon>Klebsormidiaceae</taxon>
        <taxon>Klebsormidium</taxon>
    </lineage>
</organism>
<dbReference type="SMART" id="SM00257">
    <property type="entry name" value="LysM"/>
    <property type="match status" value="1"/>
</dbReference>
<dbReference type="PANTHER" id="PTHR47052:SF3">
    <property type="entry name" value="INGRESSION PROTEIN 1"/>
    <property type="match status" value="1"/>
</dbReference>
<gene>
    <name evidence="5" type="ORF">KFL_001020250</name>
</gene>
<keyword evidence="2" id="KW-1133">Transmembrane helix</keyword>
<evidence type="ECO:0000313" key="6">
    <source>
        <dbReference type="Proteomes" id="UP000054558"/>
    </source>
</evidence>
<feature type="domain" description="LysM" evidence="4">
    <location>
        <begin position="289"/>
        <end position="335"/>
    </location>
</feature>
<dbReference type="InterPro" id="IPR035892">
    <property type="entry name" value="C2_domain_sf"/>
</dbReference>
<dbReference type="EMBL" id="DF237051">
    <property type="protein sequence ID" value="GAQ82174.1"/>
    <property type="molecule type" value="Genomic_DNA"/>
</dbReference>
<dbReference type="Pfam" id="PF00168">
    <property type="entry name" value="C2"/>
    <property type="match status" value="1"/>
</dbReference>
<dbReference type="CDD" id="cd00118">
    <property type="entry name" value="LysM"/>
    <property type="match status" value="1"/>
</dbReference>
<name>A0A1Y1HU76_KLENI</name>
<sequence>MATKAGNLQVSVVEGKGLKAAGGAASADPYVRLTLGTQEVRTDALKGTLAPKWVKDFKLPVPVTKPNLVVAIGDDASKQDIGSTTIQIADIIAAGTTVHWYKVQDAAGAEAGEVCLVLRFIAPKDSVRSPSPSITSSDARSPASSISSVPDSIANGNGAVVGGTTGPSLTVSPSVKEAIQKIENNDPSGAEKLTQIATRDPPKEVIVKEEVFAEPAVVKQEVIVPETTTTYTAPPPPPHLEQANGVKEEAKPKPRKSKKKGSPLGSLLGGALAIAAGAFVVANSKRKPKFYEVKEGDTLCSIAGCFRLSVDELYDHNIEVTQDPDRIYPGDKFYIP</sequence>
<reference evidence="5 6" key="1">
    <citation type="journal article" date="2014" name="Nat. Commun.">
        <title>Klebsormidium flaccidum genome reveals primary factors for plant terrestrial adaptation.</title>
        <authorList>
            <person name="Hori K."/>
            <person name="Maruyama F."/>
            <person name="Fujisawa T."/>
            <person name="Togashi T."/>
            <person name="Yamamoto N."/>
            <person name="Seo M."/>
            <person name="Sato S."/>
            <person name="Yamada T."/>
            <person name="Mori H."/>
            <person name="Tajima N."/>
            <person name="Moriyama T."/>
            <person name="Ikeuchi M."/>
            <person name="Watanabe M."/>
            <person name="Wada H."/>
            <person name="Kobayashi K."/>
            <person name="Saito M."/>
            <person name="Masuda T."/>
            <person name="Sasaki-Sekimoto Y."/>
            <person name="Mashiguchi K."/>
            <person name="Awai K."/>
            <person name="Shimojima M."/>
            <person name="Masuda S."/>
            <person name="Iwai M."/>
            <person name="Nobusawa T."/>
            <person name="Narise T."/>
            <person name="Kondo S."/>
            <person name="Saito H."/>
            <person name="Sato R."/>
            <person name="Murakawa M."/>
            <person name="Ihara Y."/>
            <person name="Oshima-Yamada Y."/>
            <person name="Ohtaka K."/>
            <person name="Satoh M."/>
            <person name="Sonobe K."/>
            <person name="Ishii M."/>
            <person name="Ohtani R."/>
            <person name="Kanamori-Sato M."/>
            <person name="Honoki R."/>
            <person name="Miyazaki D."/>
            <person name="Mochizuki H."/>
            <person name="Umetsu J."/>
            <person name="Higashi K."/>
            <person name="Shibata D."/>
            <person name="Kamiya Y."/>
            <person name="Sato N."/>
            <person name="Nakamura Y."/>
            <person name="Tabata S."/>
            <person name="Ida S."/>
            <person name="Kurokawa K."/>
            <person name="Ohta H."/>
        </authorList>
    </citation>
    <scope>NUCLEOTIDE SEQUENCE [LARGE SCALE GENOMIC DNA]</scope>
    <source>
        <strain evidence="5 6">NIES-2285</strain>
    </source>
</reference>
<dbReference type="PROSITE" id="PS51782">
    <property type="entry name" value="LYSM"/>
    <property type="match status" value="1"/>
</dbReference>
<feature type="compositionally biased region" description="Low complexity" evidence="1">
    <location>
        <begin position="128"/>
        <end position="158"/>
    </location>
</feature>
<dbReference type="InterPro" id="IPR018392">
    <property type="entry name" value="LysM"/>
</dbReference>
<accession>A0A1Y1HU76</accession>
<evidence type="ECO:0000259" key="3">
    <source>
        <dbReference type="PROSITE" id="PS50004"/>
    </source>
</evidence>
<feature type="domain" description="C2" evidence="3">
    <location>
        <begin position="1"/>
        <end position="101"/>
    </location>
</feature>
<dbReference type="OMA" id="LCHIASC"/>
<feature type="region of interest" description="Disordered" evidence="1">
    <location>
        <begin position="126"/>
        <end position="171"/>
    </location>
</feature>
<proteinExistence type="predicted"/>
<keyword evidence="2" id="KW-0812">Transmembrane</keyword>
<dbReference type="Proteomes" id="UP000054558">
    <property type="component" value="Unassembled WGS sequence"/>
</dbReference>
<dbReference type="PANTHER" id="PTHR47052">
    <property type="entry name" value="CONSERVED SERINE PROLINE-RICH PROTEIN (AFU_ORTHOLOGUE AFUA_2G01790)"/>
    <property type="match status" value="1"/>
</dbReference>
<protein>
    <submittedName>
        <fullName evidence="5">C2 domain containing protein</fullName>
    </submittedName>
</protein>
<dbReference type="Gene3D" id="2.60.40.150">
    <property type="entry name" value="C2 domain"/>
    <property type="match status" value="1"/>
</dbReference>
<dbReference type="AlphaFoldDB" id="A0A1Y1HU76"/>
<dbReference type="SUPFAM" id="SSF54106">
    <property type="entry name" value="LysM domain"/>
    <property type="match status" value="1"/>
</dbReference>